<dbReference type="Pfam" id="PF04851">
    <property type="entry name" value="ResIII"/>
    <property type="match status" value="1"/>
</dbReference>
<evidence type="ECO:0000256" key="7">
    <source>
        <dbReference type="ARBA" id="ARBA00023242"/>
    </source>
</evidence>
<dbReference type="InterPro" id="IPR027417">
    <property type="entry name" value="P-loop_NTPase"/>
</dbReference>
<keyword evidence="5" id="KW-0347">Helicase</keyword>
<dbReference type="InterPro" id="IPR001650">
    <property type="entry name" value="Helicase_C-like"/>
</dbReference>
<dbReference type="SUPFAM" id="SSF52540">
    <property type="entry name" value="P-loop containing nucleoside triphosphate hydrolases"/>
    <property type="match status" value="1"/>
</dbReference>
<dbReference type="Gene3D" id="1.20.1320.20">
    <property type="entry name" value="hef helicase domain"/>
    <property type="match status" value="1"/>
</dbReference>
<dbReference type="SMART" id="SM00490">
    <property type="entry name" value="HELICc"/>
    <property type="match status" value="1"/>
</dbReference>
<evidence type="ECO:0000313" key="11">
    <source>
        <dbReference type="Proteomes" id="UP000270296"/>
    </source>
</evidence>
<dbReference type="GO" id="GO:0009378">
    <property type="term" value="F:four-way junction helicase activity"/>
    <property type="evidence" value="ECO:0007669"/>
    <property type="project" value="TreeGrafter"/>
</dbReference>
<organism evidence="12">
    <name type="scientific">Soboliphyme baturini</name>
    <dbReference type="NCBI Taxonomy" id="241478"/>
    <lineage>
        <taxon>Eukaryota</taxon>
        <taxon>Metazoa</taxon>
        <taxon>Ecdysozoa</taxon>
        <taxon>Nematoda</taxon>
        <taxon>Enoplea</taxon>
        <taxon>Dorylaimia</taxon>
        <taxon>Dioctophymatida</taxon>
        <taxon>Dioctophymatoidea</taxon>
        <taxon>Soboliphymatidae</taxon>
        <taxon>Soboliphyme</taxon>
    </lineage>
</organism>
<dbReference type="GO" id="GO:0045003">
    <property type="term" value="P:double-strand break repair via synthesis-dependent strand annealing"/>
    <property type="evidence" value="ECO:0007669"/>
    <property type="project" value="TreeGrafter"/>
</dbReference>
<dbReference type="InterPro" id="IPR039686">
    <property type="entry name" value="FANCM/Mph1-like_ID"/>
</dbReference>
<comment type="similarity">
    <text evidence="2">Belongs to the DEAD box helicase family. DEAH subfamily. FANCM sub-subfamily.</text>
</comment>
<dbReference type="PROSITE" id="PS51192">
    <property type="entry name" value="HELICASE_ATP_BIND_1"/>
    <property type="match status" value="1"/>
</dbReference>
<name>A0A183IRY3_9BILA</name>
<keyword evidence="7" id="KW-0539">Nucleus</keyword>
<evidence type="ECO:0000256" key="1">
    <source>
        <dbReference type="ARBA" id="ARBA00004123"/>
    </source>
</evidence>
<dbReference type="WBParaSite" id="SBAD_0000662701-mRNA-1">
    <property type="protein sequence ID" value="SBAD_0000662701-mRNA-1"/>
    <property type="gene ID" value="SBAD_0000662701"/>
</dbReference>
<dbReference type="OrthoDB" id="787137at2759"/>
<dbReference type="EMBL" id="UZAM01009702">
    <property type="protein sequence ID" value="VDP09887.1"/>
    <property type="molecule type" value="Genomic_DNA"/>
</dbReference>
<evidence type="ECO:0000256" key="5">
    <source>
        <dbReference type="ARBA" id="ARBA00022806"/>
    </source>
</evidence>
<protein>
    <submittedName>
        <fullName evidence="12">Fanconi anemia group M protein</fullName>
    </submittedName>
</protein>
<dbReference type="Pfam" id="PF00271">
    <property type="entry name" value="Helicase_C"/>
    <property type="match status" value="1"/>
</dbReference>
<dbReference type="GO" id="GO:0016787">
    <property type="term" value="F:hydrolase activity"/>
    <property type="evidence" value="ECO:0007669"/>
    <property type="project" value="UniProtKB-KW"/>
</dbReference>
<dbReference type="GO" id="GO:0005634">
    <property type="term" value="C:nucleus"/>
    <property type="evidence" value="ECO:0007669"/>
    <property type="project" value="UniProtKB-SubCell"/>
</dbReference>
<dbReference type="CDD" id="cd18801">
    <property type="entry name" value="SF2_C_FANCM_Hef"/>
    <property type="match status" value="1"/>
</dbReference>
<dbReference type="Proteomes" id="UP000270296">
    <property type="component" value="Unassembled WGS sequence"/>
</dbReference>
<dbReference type="PANTHER" id="PTHR14025:SF20">
    <property type="entry name" value="FANCONI ANEMIA GROUP M PROTEIN"/>
    <property type="match status" value="1"/>
</dbReference>
<feature type="domain" description="Helicase ATP-binding" evidence="8">
    <location>
        <begin position="92"/>
        <end position="260"/>
    </location>
</feature>
<evidence type="ECO:0000259" key="8">
    <source>
        <dbReference type="PROSITE" id="PS51192"/>
    </source>
</evidence>
<evidence type="ECO:0000256" key="2">
    <source>
        <dbReference type="ARBA" id="ARBA00009889"/>
    </source>
</evidence>
<evidence type="ECO:0000256" key="6">
    <source>
        <dbReference type="ARBA" id="ARBA00022840"/>
    </source>
</evidence>
<dbReference type="GO" id="GO:0043138">
    <property type="term" value="F:3'-5' DNA helicase activity"/>
    <property type="evidence" value="ECO:0007669"/>
    <property type="project" value="InterPro"/>
</dbReference>
<dbReference type="PROSITE" id="PS51194">
    <property type="entry name" value="HELICASE_CTER"/>
    <property type="match status" value="1"/>
</dbReference>
<feature type="domain" description="Helicase C-terminal" evidence="9">
    <location>
        <begin position="490"/>
        <end position="643"/>
    </location>
</feature>
<reference evidence="12" key="1">
    <citation type="submission" date="2016-06" db="UniProtKB">
        <authorList>
            <consortium name="WormBaseParasite"/>
        </authorList>
    </citation>
    <scope>IDENTIFICATION</scope>
</reference>
<dbReference type="SMART" id="SM00487">
    <property type="entry name" value="DEXDc"/>
    <property type="match status" value="1"/>
</dbReference>
<dbReference type="GO" id="GO:0036297">
    <property type="term" value="P:interstrand cross-link repair"/>
    <property type="evidence" value="ECO:0007669"/>
    <property type="project" value="TreeGrafter"/>
</dbReference>
<evidence type="ECO:0000313" key="10">
    <source>
        <dbReference type="EMBL" id="VDP09887.1"/>
    </source>
</evidence>
<dbReference type="GO" id="GO:0000400">
    <property type="term" value="F:four-way junction DNA binding"/>
    <property type="evidence" value="ECO:0007669"/>
    <property type="project" value="TreeGrafter"/>
</dbReference>
<evidence type="ECO:0000313" key="12">
    <source>
        <dbReference type="WBParaSite" id="SBAD_0000662701-mRNA-1"/>
    </source>
</evidence>
<evidence type="ECO:0000256" key="4">
    <source>
        <dbReference type="ARBA" id="ARBA00022801"/>
    </source>
</evidence>
<dbReference type="InterPro" id="IPR044749">
    <property type="entry name" value="FANCM_DEXDc"/>
</dbReference>
<evidence type="ECO:0000256" key="3">
    <source>
        <dbReference type="ARBA" id="ARBA00022741"/>
    </source>
</evidence>
<keyword evidence="6" id="KW-0067">ATP-binding</keyword>
<dbReference type="CDD" id="cd18033">
    <property type="entry name" value="DEXDc_FANCM"/>
    <property type="match status" value="1"/>
</dbReference>
<keyword evidence="4" id="KW-0378">Hydrolase</keyword>
<dbReference type="InterPro" id="IPR006935">
    <property type="entry name" value="Helicase/UvrB_N"/>
</dbReference>
<dbReference type="GO" id="GO:0005524">
    <property type="term" value="F:ATP binding"/>
    <property type="evidence" value="ECO:0007669"/>
    <property type="project" value="UniProtKB-KW"/>
</dbReference>
<evidence type="ECO:0000259" key="9">
    <source>
        <dbReference type="PROSITE" id="PS51194"/>
    </source>
</evidence>
<gene>
    <name evidence="10" type="ORF">SBAD_LOCUS6380</name>
</gene>
<dbReference type="InterPro" id="IPR014001">
    <property type="entry name" value="Helicase_ATP-bd"/>
</dbReference>
<accession>A0A183IRY3</accession>
<sequence length="643" mass="73412">MSRRNQLTLHDVWNCQPVTSVENGAENASDDFDDAADELLSFALSETLRNVGSEIRSVDMSKVDSVAGFDMEAGKTWIYPSNMPYREYQYKISRQALFYNTLVTLPTGLGKTFIAAVVMYNFYRWYPNGKVIFMAPTKPLVAQQVEACFSIMGIPQEDVAEMTGSKLPAKRRDEWSMKRIFFLTPQVMANDLSRSACPAKQIKCVVVDEAHRATGNHSYCQVIRDLLKYTKQFRVLALSATPGPDIQTVQQVIANLLIHHLEIRVEDSPDIRPYTFERQIEKIVVPMPPETSRIVEEYVEVSFTQCFLFFSFSFQVLNVYINSLTSEKILYARNIKHYSKCFILQQREKFRQSVDTTNVTRAYVGNIERQFALLLSLYHGYELMTMHGLKSLYHFLLGNTFVSFFDVVLYFNHRCAAYLDRIFGEQGNTGIRRELLQNSNFCTVYSYLRDNFERPIDDDFMQCKNFDEKLNFAKECAGKSHPKLVKLIETLVDHFERCNSGKYLRKAIIFTSFRDSVAEIATLLKSLSPLIKPVKFIGQNLSRGAAKGITQKEQLNAVQGFQKGDYNTLVATCVGEEGLDIGEVDLIVCYDAPTSPVRLVQRMGRTGRQRVGRVISLVSTGKEEQVRNEICSETIVDCNFIDV</sequence>
<keyword evidence="3" id="KW-0547">Nucleotide-binding</keyword>
<keyword evidence="11" id="KW-1185">Reference proteome</keyword>
<comment type="subcellular location">
    <subcellularLocation>
        <location evidence="1">Nucleus</location>
    </subcellularLocation>
</comment>
<dbReference type="PANTHER" id="PTHR14025">
    <property type="entry name" value="FANCONI ANEMIA GROUP M FANCM FAMILY MEMBER"/>
    <property type="match status" value="1"/>
</dbReference>
<dbReference type="Gene3D" id="3.40.50.300">
    <property type="entry name" value="P-loop containing nucleotide triphosphate hydrolases"/>
    <property type="match status" value="2"/>
</dbReference>
<reference evidence="10 11" key="2">
    <citation type="submission" date="2018-11" db="EMBL/GenBank/DDBJ databases">
        <authorList>
            <consortium name="Pathogen Informatics"/>
        </authorList>
    </citation>
    <scope>NUCLEOTIDE SEQUENCE [LARGE SCALE GENOMIC DNA]</scope>
</reference>
<dbReference type="AlphaFoldDB" id="A0A183IRY3"/>
<dbReference type="CDD" id="cd12091">
    <property type="entry name" value="FANCM_ID"/>
    <property type="match status" value="1"/>
</dbReference>
<dbReference type="FunFam" id="3.40.50.300:FF:000861">
    <property type="entry name" value="Fanconi anemia, complementation group M"/>
    <property type="match status" value="1"/>
</dbReference>
<proteinExistence type="inferred from homology"/>